<evidence type="ECO:0000256" key="2">
    <source>
        <dbReference type="SAM" id="Phobius"/>
    </source>
</evidence>
<evidence type="ECO:0000313" key="3">
    <source>
        <dbReference type="EMBL" id="KAF6765258.1"/>
    </source>
</evidence>
<keyword evidence="2" id="KW-1133">Transmembrane helix</keyword>
<evidence type="ECO:0000256" key="1">
    <source>
        <dbReference type="SAM" id="MobiDB-lite"/>
    </source>
</evidence>
<comment type="caution">
    <text evidence="3">The sequence shown here is derived from an EMBL/GenBank/DDBJ whole genome shotgun (WGS) entry which is preliminary data.</text>
</comment>
<keyword evidence="2" id="KW-0472">Membrane</keyword>
<dbReference type="Proteomes" id="UP000521943">
    <property type="component" value="Unassembled WGS sequence"/>
</dbReference>
<accession>A0A8H6MDG2</accession>
<dbReference type="OrthoDB" id="2550114at2759"/>
<keyword evidence="4" id="KW-1185">Reference proteome</keyword>
<organism evidence="3 4">
    <name type="scientific">Ephemerocybe angulata</name>
    <dbReference type="NCBI Taxonomy" id="980116"/>
    <lineage>
        <taxon>Eukaryota</taxon>
        <taxon>Fungi</taxon>
        <taxon>Dikarya</taxon>
        <taxon>Basidiomycota</taxon>
        <taxon>Agaricomycotina</taxon>
        <taxon>Agaricomycetes</taxon>
        <taxon>Agaricomycetidae</taxon>
        <taxon>Agaricales</taxon>
        <taxon>Agaricineae</taxon>
        <taxon>Psathyrellaceae</taxon>
        <taxon>Ephemerocybe</taxon>
    </lineage>
</organism>
<protein>
    <submittedName>
        <fullName evidence="3">Uncharacterized protein</fullName>
    </submittedName>
</protein>
<dbReference type="AlphaFoldDB" id="A0A8H6MDG2"/>
<proteinExistence type="predicted"/>
<dbReference type="EMBL" id="JACGCI010000003">
    <property type="protein sequence ID" value="KAF6765258.1"/>
    <property type="molecule type" value="Genomic_DNA"/>
</dbReference>
<feature type="compositionally biased region" description="Acidic residues" evidence="1">
    <location>
        <begin position="19"/>
        <end position="28"/>
    </location>
</feature>
<sequence>MIELNDFSRKRATTADSEHDTDGDDGPTDDSGYAIPSGVLLVLSATFLCFPGFAFYLASNTEVTVTPLERFLTTHLGIYFSVVGVSLLLRTTRHPLLIPLTIGSSLSAFLSYNSTTVGSLATLIFLSQLVLSMWGVYSLLFGDEPPHLHRSKTTGADKRTSAFIFGNTAAASSQKEEWVRKEKARER</sequence>
<gene>
    <name evidence="3" type="ORF">DFP72DRAFT_1059050</name>
</gene>
<feature type="transmembrane region" description="Helical" evidence="2">
    <location>
        <begin position="39"/>
        <end position="59"/>
    </location>
</feature>
<reference evidence="3 4" key="1">
    <citation type="submission" date="2020-07" db="EMBL/GenBank/DDBJ databases">
        <title>Comparative genomics of pyrophilous fungi reveals a link between fire events and developmental genes.</title>
        <authorList>
            <consortium name="DOE Joint Genome Institute"/>
            <person name="Steindorff A.S."/>
            <person name="Carver A."/>
            <person name="Calhoun S."/>
            <person name="Stillman K."/>
            <person name="Liu H."/>
            <person name="Lipzen A."/>
            <person name="Pangilinan J."/>
            <person name="Labutti K."/>
            <person name="Bruns T.D."/>
            <person name="Grigoriev I.V."/>
        </authorList>
    </citation>
    <scope>NUCLEOTIDE SEQUENCE [LARGE SCALE GENOMIC DNA]</scope>
    <source>
        <strain evidence="3 4">CBS 144469</strain>
    </source>
</reference>
<evidence type="ECO:0000313" key="4">
    <source>
        <dbReference type="Proteomes" id="UP000521943"/>
    </source>
</evidence>
<keyword evidence="2" id="KW-0812">Transmembrane</keyword>
<feature type="region of interest" description="Disordered" evidence="1">
    <location>
        <begin position="1"/>
        <end position="29"/>
    </location>
</feature>
<feature type="transmembrane region" description="Helical" evidence="2">
    <location>
        <begin position="120"/>
        <end position="142"/>
    </location>
</feature>
<feature type="transmembrane region" description="Helical" evidence="2">
    <location>
        <begin position="96"/>
        <end position="114"/>
    </location>
</feature>
<feature type="transmembrane region" description="Helical" evidence="2">
    <location>
        <begin position="71"/>
        <end position="89"/>
    </location>
</feature>
<name>A0A8H6MDG2_9AGAR</name>